<dbReference type="EMBL" id="PYGF01000015">
    <property type="protein sequence ID" value="PSL00506.1"/>
    <property type="molecule type" value="Genomic_DNA"/>
</dbReference>
<keyword evidence="1" id="KW-1133">Transmembrane helix</keyword>
<organism evidence="2 3">
    <name type="scientific">Cecembia rubra</name>
    <dbReference type="NCBI Taxonomy" id="1485585"/>
    <lineage>
        <taxon>Bacteria</taxon>
        <taxon>Pseudomonadati</taxon>
        <taxon>Bacteroidota</taxon>
        <taxon>Cytophagia</taxon>
        <taxon>Cytophagales</taxon>
        <taxon>Cyclobacteriaceae</taxon>
        <taxon>Cecembia</taxon>
    </lineage>
</organism>
<comment type="caution">
    <text evidence="2">The sequence shown here is derived from an EMBL/GenBank/DDBJ whole genome shotgun (WGS) entry which is preliminary data.</text>
</comment>
<feature type="transmembrane region" description="Helical" evidence="1">
    <location>
        <begin position="149"/>
        <end position="168"/>
    </location>
</feature>
<accession>A0A2P8DTF6</accession>
<evidence type="ECO:0000256" key="1">
    <source>
        <dbReference type="SAM" id="Phobius"/>
    </source>
</evidence>
<keyword evidence="1" id="KW-0812">Transmembrane</keyword>
<gene>
    <name evidence="2" type="ORF">CLV48_11558</name>
</gene>
<keyword evidence="1" id="KW-0472">Membrane</keyword>
<sequence>MFLATRPMKVTKFNLSNKGLSFWDAIIEILALVALVLLWVLTYSFQQLGSKMVSDNFDFFQNPSEYWASKMTYTLPIIASIFYLGITFFGLSRDYSGEKWNENPEKAKKLKMINQRLWRWSKFILVLMFMLIEYFSFQSGSNFGTGIPKWHIVVFPLLIFGPVIYFFLEFSKYQLDD</sequence>
<protein>
    <recommendedName>
        <fullName evidence="4">DUF1648 domain-containing protein</fullName>
    </recommendedName>
</protein>
<keyword evidence="3" id="KW-1185">Reference proteome</keyword>
<feature type="transmembrane region" description="Helical" evidence="1">
    <location>
        <begin position="21"/>
        <end position="45"/>
    </location>
</feature>
<reference evidence="2 3" key="1">
    <citation type="submission" date="2018-03" db="EMBL/GenBank/DDBJ databases">
        <title>Genomic Encyclopedia of Archaeal and Bacterial Type Strains, Phase II (KMG-II): from individual species to whole genera.</title>
        <authorList>
            <person name="Goeker M."/>
        </authorList>
    </citation>
    <scope>NUCLEOTIDE SEQUENCE [LARGE SCALE GENOMIC DNA]</scope>
    <source>
        <strain evidence="2 3">DSM 28057</strain>
    </source>
</reference>
<proteinExistence type="predicted"/>
<dbReference type="AlphaFoldDB" id="A0A2P8DTF6"/>
<dbReference type="Proteomes" id="UP000240708">
    <property type="component" value="Unassembled WGS sequence"/>
</dbReference>
<evidence type="ECO:0000313" key="3">
    <source>
        <dbReference type="Proteomes" id="UP000240708"/>
    </source>
</evidence>
<feature type="transmembrane region" description="Helical" evidence="1">
    <location>
        <begin position="73"/>
        <end position="91"/>
    </location>
</feature>
<name>A0A2P8DTF6_9BACT</name>
<evidence type="ECO:0008006" key="4">
    <source>
        <dbReference type="Google" id="ProtNLM"/>
    </source>
</evidence>
<feature type="transmembrane region" description="Helical" evidence="1">
    <location>
        <begin position="117"/>
        <end position="137"/>
    </location>
</feature>
<evidence type="ECO:0000313" key="2">
    <source>
        <dbReference type="EMBL" id="PSL00506.1"/>
    </source>
</evidence>